<dbReference type="PROSITE" id="PS51118">
    <property type="entry name" value="HTH_HXLR"/>
    <property type="match status" value="1"/>
</dbReference>
<sequence>MNGDSVQVHVLRDDHPGRRLFSLLGNRWVCPVILALEGGPRRHSELRMMIGGVSQKMLTQTLRLLEEDGLVARTIIAGPRRRVDYELTPLGVSFGELHAVIYRWAVRHEPELARARAAYAAGARKEAK</sequence>
<protein>
    <submittedName>
        <fullName evidence="5">Helix-turn-helix transcriptional regulator</fullName>
    </submittedName>
</protein>
<keyword evidence="2" id="KW-0238">DNA-binding</keyword>
<proteinExistence type="predicted"/>
<dbReference type="InterPro" id="IPR036390">
    <property type="entry name" value="WH_DNA-bd_sf"/>
</dbReference>
<evidence type="ECO:0000256" key="1">
    <source>
        <dbReference type="ARBA" id="ARBA00023015"/>
    </source>
</evidence>
<dbReference type="PANTHER" id="PTHR33204:SF37">
    <property type="entry name" value="HTH-TYPE TRANSCRIPTIONAL REGULATOR YODB"/>
    <property type="match status" value="1"/>
</dbReference>
<keyword evidence="1" id="KW-0805">Transcription regulation</keyword>
<reference evidence="5" key="1">
    <citation type="submission" date="2021-03" db="EMBL/GenBank/DDBJ databases">
        <authorList>
            <person name="Kanchanasin P."/>
            <person name="Saeng-In P."/>
            <person name="Phongsopitanun W."/>
            <person name="Yuki M."/>
            <person name="Kudo T."/>
            <person name="Ohkuma M."/>
            <person name="Tanasupawat S."/>
        </authorList>
    </citation>
    <scope>NUCLEOTIDE SEQUENCE</scope>
    <source>
        <strain evidence="5">GKU 128</strain>
    </source>
</reference>
<evidence type="ECO:0000259" key="4">
    <source>
        <dbReference type="PROSITE" id="PS51118"/>
    </source>
</evidence>
<dbReference type="Pfam" id="PF01638">
    <property type="entry name" value="HxlR"/>
    <property type="match status" value="1"/>
</dbReference>
<dbReference type="SUPFAM" id="SSF46785">
    <property type="entry name" value="Winged helix' DNA-binding domain"/>
    <property type="match status" value="1"/>
</dbReference>
<evidence type="ECO:0000256" key="3">
    <source>
        <dbReference type="ARBA" id="ARBA00023163"/>
    </source>
</evidence>
<dbReference type="Proteomes" id="UP000669179">
    <property type="component" value="Unassembled WGS sequence"/>
</dbReference>
<dbReference type="AlphaFoldDB" id="A0A939T0Q0"/>
<dbReference type="Gene3D" id="1.10.10.10">
    <property type="entry name" value="Winged helix-like DNA-binding domain superfamily/Winged helix DNA-binding domain"/>
    <property type="match status" value="1"/>
</dbReference>
<dbReference type="InterPro" id="IPR002577">
    <property type="entry name" value="HTH_HxlR"/>
</dbReference>
<dbReference type="RefSeq" id="WP_208253505.1">
    <property type="nucleotide sequence ID" value="NZ_JAGEOJ010000001.1"/>
</dbReference>
<dbReference type="PANTHER" id="PTHR33204">
    <property type="entry name" value="TRANSCRIPTIONAL REGULATOR, MARR FAMILY"/>
    <property type="match status" value="1"/>
</dbReference>
<dbReference type="GO" id="GO:0003677">
    <property type="term" value="F:DNA binding"/>
    <property type="evidence" value="ECO:0007669"/>
    <property type="project" value="UniProtKB-KW"/>
</dbReference>
<organism evidence="5 6">
    <name type="scientific">Actinomadura barringtoniae</name>
    <dbReference type="NCBI Taxonomy" id="1427535"/>
    <lineage>
        <taxon>Bacteria</taxon>
        <taxon>Bacillati</taxon>
        <taxon>Actinomycetota</taxon>
        <taxon>Actinomycetes</taxon>
        <taxon>Streptosporangiales</taxon>
        <taxon>Thermomonosporaceae</taxon>
        <taxon>Actinomadura</taxon>
    </lineage>
</organism>
<name>A0A939T0Q0_9ACTN</name>
<gene>
    <name evidence="5" type="ORF">J4573_02380</name>
</gene>
<keyword evidence="3" id="KW-0804">Transcription</keyword>
<feature type="domain" description="HTH hxlR-type" evidence="4">
    <location>
        <begin position="15"/>
        <end position="113"/>
    </location>
</feature>
<comment type="caution">
    <text evidence="5">The sequence shown here is derived from an EMBL/GenBank/DDBJ whole genome shotgun (WGS) entry which is preliminary data.</text>
</comment>
<dbReference type="EMBL" id="JAGEOJ010000001">
    <property type="protein sequence ID" value="MBO2445926.1"/>
    <property type="molecule type" value="Genomic_DNA"/>
</dbReference>
<evidence type="ECO:0000313" key="5">
    <source>
        <dbReference type="EMBL" id="MBO2445926.1"/>
    </source>
</evidence>
<evidence type="ECO:0000313" key="6">
    <source>
        <dbReference type="Proteomes" id="UP000669179"/>
    </source>
</evidence>
<keyword evidence="6" id="KW-1185">Reference proteome</keyword>
<evidence type="ECO:0000256" key="2">
    <source>
        <dbReference type="ARBA" id="ARBA00023125"/>
    </source>
</evidence>
<accession>A0A939T0Q0</accession>
<dbReference type="InterPro" id="IPR036388">
    <property type="entry name" value="WH-like_DNA-bd_sf"/>
</dbReference>